<reference evidence="2 3" key="1">
    <citation type="submission" date="2018-10" db="EMBL/GenBank/DDBJ databases">
        <title>Genomic Encyclopedia of Type Strains, Phase IV (KMG-IV): sequencing the most valuable type-strain genomes for metagenomic binning, comparative biology and taxonomic classification.</title>
        <authorList>
            <person name="Goeker M."/>
        </authorList>
    </citation>
    <scope>NUCLEOTIDE SEQUENCE [LARGE SCALE GENOMIC DNA]</scope>
    <source>
        <strain evidence="2 3">DSM 25080</strain>
    </source>
</reference>
<keyword evidence="3" id="KW-1185">Reference proteome</keyword>
<dbReference type="Proteomes" id="UP000267187">
    <property type="component" value="Unassembled WGS sequence"/>
</dbReference>
<dbReference type="RefSeq" id="WP_147434501.1">
    <property type="nucleotide sequence ID" value="NZ_REFJ01000001.1"/>
</dbReference>
<gene>
    <name evidence="2" type="ORF">DFR27_0502</name>
</gene>
<dbReference type="EMBL" id="REFJ01000001">
    <property type="protein sequence ID" value="RMA82552.1"/>
    <property type="molecule type" value="Genomic_DNA"/>
</dbReference>
<comment type="caution">
    <text evidence="2">The sequence shown here is derived from an EMBL/GenBank/DDBJ whole genome shotgun (WGS) entry which is preliminary data.</text>
</comment>
<sequence length="148" mass="15997">MPNRQTLFAFLTSTLVTFILASLFNTQFVIAGLESVNVVVPFSDRARMSWLDLQGLAFTYGIVILIGLLLAFWFMSFVNRFKALPKLWFPLGGAIAFIVMIAAMEPLLGVTLITGARTLLGWAAQCAAGALGGLVFSYLNTPAATVTD</sequence>
<evidence type="ECO:0000313" key="3">
    <source>
        <dbReference type="Proteomes" id="UP000267187"/>
    </source>
</evidence>
<feature type="transmembrane region" description="Helical" evidence="1">
    <location>
        <begin position="87"/>
        <end position="113"/>
    </location>
</feature>
<organism evidence="2 3">
    <name type="scientific">Umboniibacter marinipuniceus</name>
    <dbReference type="NCBI Taxonomy" id="569599"/>
    <lineage>
        <taxon>Bacteria</taxon>
        <taxon>Pseudomonadati</taxon>
        <taxon>Pseudomonadota</taxon>
        <taxon>Gammaproteobacteria</taxon>
        <taxon>Cellvibrionales</taxon>
        <taxon>Cellvibrionaceae</taxon>
        <taxon>Umboniibacter</taxon>
    </lineage>
</organism>
<keyword evidence="1" id="KW-0812">Transmembrane</keyword>
<protein>
    <submittedName>
        <fullName evidence="2">Uncharacterized protein</fullName>
    </submittedName>
</protein>
<accession>A0A3M0AUB8</accession>
<dbReference type="AlphaFoldDB" id="A0A3M0AUB8"/>
<evidence type="ECO:0000256" key="1">
    <source>
        <dbReference type="SAM" id="Phobius"/>
    </source>
</evidence>
<feature type="transmembrane region" description="Helical" evidence="1">
    <location>
        <begin position="55"/>
        <end position="75"/>
    </location>
</feature>
<evidence type="ECO:0000313" key="2">
    <source>
        <dbReference type="EMBL" id="RMA82552.1"/>
    </source>
</evidence>
<keyword evidence="1" id="KW-1133">Transmembrane helix</keyword>
<proteinExistence type="predicted"/>
<feature type="transmembrane region" description="Helical" evidence="1">
    <location>
        <begin position="119"/>
        <end position="139"/>
    </location>
</feature>
<name>A0A3M0AUB8_9GAMM</name>
<keyword evidence="1" id="KW-0472">Membrane</keyword>
<dbReference type="OrthoDB" id="6334575at2"/>